<dbReference type="Gene3D" id="3.40.50.10540">
    <property type="entry name" value="Crotonobetainyl-coa:carnitine coa-transferase, domain 1"/>
    <property type="match status" value="1"/>
</dbReference>
<dbReference type="InterPro" id="IPR023606">
    <property type="entry name" value="CoA-Trfase_III_dom_1_sf"/>
</dbReference>
<dbReference type="PANTHER" id="PTHR48207">
    <property type="entry name" value="SUCCINATE--HYDROXYMETHYLGLUTARATE COA-TRANSFERASE"/>
    <property type="match status" value="1"/>
</dbReference>
<evidence type="ECO:0000313" key="2">
    <source>
        <dbReference type="EMBL" id="CAA9287817.1"/>
    </source>
</evidence>
<dbReference type="EMBL" id="CADCTD010000185">
    <property type="protein sequence ID" value="CAA9287817.1"/>
    <property type="molecule type" value="Genomic_DNA"/>
</dbReference>
<keyword evidence="1" id="KW-0808">Transferase</keyword>
<dbReference type="Pfam" id="PF02515">
    <property type="entry name" value="CoA_transf_3"/>
    <property type="match status" value="1"/>
</dbReference>
<protein>
    <recommendedName>
        <fullName evidence="3">L-carnitine dehydratase/bile acid-inducible protein F</fullName>
    </recommendedName>
</protein>
<dbReference type="Gene3D" id="3.30.1540.10">
    <property type="entry name" value="formyl-coa transferase, domain 3"/>
    <property type="match status" value="1"/>
</dbReference>
<dbReference type="AlphaFoldDB" id="A0A6J4JUM6"/>
<dbReference type="InterPro" id="IPR003673">
    <property type="entry name" value="CoA-Trfase_fam_III"/>
</dbReference>
<dbReference type="PANTHER" id="PTHR48207:SF4">
    <property type="entry name" value="BLL6097 PROTEIN"/>
    <property type="match status" value="1"/>
</dbReference>
<dbReference type="SUPFAM" id="SSF89796">
    <property type="entry name" value="CoA-transferase family III (CaiB/BaiF)"/>
    <property type="match status" value="1"/>
</dbReference>
<reference evidence="2" key="1">
    <citation type="submission" date="2020-02" db="EMBL/GenBank/DDBJ databases">
        <authorList>
            <person name="Meier V. D."/>
        </authorList>
    </citation>
    <scope>NUCLEOTIDE SEQUENCE</scope>
    <source>
        <strain evidence="2">AVDCRST_MAG27</strain>
    </source>
</reference>
<evidence type="ECO:0008006" key="3">
    <source>
        <dbReference type="Google" id="ProtNLM"/>
    </source>
</evidence>
<dbReference type="InterPro" id="IPR050483">
    <property type="entry name" value="CoA-transferase_III_domain"/>
</dbReference>
<proteinExistence type="predicted"/>
<evidence type="ECO:0000256" key="1">
    <source>
        <dbReference type="ARBA" id="ARBA00022679"/>
    </source>
</evidence>
<accession>A0A6J4JUM6</accession>
<organism evidence="2">
    <name type="scientific">uncultured Craurococcus sp</name>
    <dbReference type="NCBI Taxonomy" id="1135998"/>
    <lineage>
        <taxon>Bacteria</taxon>
        <taxon>Pseudomonadati</taxon>
        <taxon>Pseudomonadota</taxon>
        <taxon>Alphaproteobacteria</taxon>
        <taxon>Acetobacterales</taxon>
        <taxon>Acetobacteraceae</taxon>
        <taxon>Craurococcus</taxon>
        <taxon>environmental samples</taxon>
    </lineage>
</organism>
<gene>
    <name evidence="2" type="ORF">AVDCRST_MAG27-4663</name>
</gene>
<name>A0A6J4JUM6_9PROT</name>
<sequence length="397" mass="42476">MAGGPLDGVRVIDLTTVVVGPICTRTLGDQGAEVIKVEAPGGDILRFLAAGSRSPAMSGKFINFNRNKRSIVLDIKQAGGLAALKRLIAGADVFVSNVRPAALARAGLDHAALGALNPRLIHCGIVAFGTDGRYANRPAYDPVIQSLSGVAGTFERATGEPRFVPMVMTDHITGLVAAQSIGFALYRRERTGIGEAIEVPMFETMASFVASEHLGAATFDPPEGPSGDARLLSPDYRPLPTQDGYITIRPNDNRQAFAFFDAIGRPELKADPRFATPITRTQHAADYFTLQVEALAQKTTEEWLSIFAAADVPAARYNSIDDLLDDPHLGDVAFWQSDDHPTEGRIRRTRTPVTFRGGMREATRPAPRLGADTRAILAEAGYAEAEIEALLQSGAAA</sequence>
<dbReference type="GO" id="GO:0008410">
    <property type="term" value="F:CoA-transferase activity"/>
    <property type="evidence" value="ECO:0007669"/>
    <property type="project" value="TreeGrafter"/>
</dbReference>
<dbReference type="InterPro" id="IPR044855">
    <property type="entry name" value="CoA-Trfase_III_dom3_sf"/>
</dbReference>